<evidence type="ECO:0000256" key="4">
    <source>
        <dbReference type="ARBA" id="ARBA00022840"/>
    </source>
</evidence>
<dbReference type="AlphaFoldDB" id="A0A4D7QLT9"/>
<dbReference type="InterPro" id="IPR050683">
    <property type="entry name" value="Bact_Polysacc_Export_ATP-bd"/>
</dbReference>
<dbReference type="PANTHER" id="PTHR46743:SF2">
    <property type="entry name" value="TEICHOIC ACIDS EXPORT ATP-BINDING PROTEIN TAGH"/>
    <property type="match status" value="1"/>
</dbReference>
<dbReference type="PROSITE" id="PS00211">
    <property type="entry name" value="ABC_TRANSPORTER_1"/>
    <property type="match status" value="1"/>
</dbReference>
<dbReference type="GO" id="GO:0016020">
    <property type="term" value="C:membrane"/>
    <property type="evidence" value="ECO:0007669"/>
    <property type="project" value="InterPro"/>
</dbReference>
<organism evidence="7 8">
    <name type="scientific">Phreatobacter aquaticus</name>
    <dbReference type="NCBI Taxonomy" id="2570229"/>
    <lineage>
        <taxon>Bacteria</taxon>
        <taxon>Pseudomonadati</taxon>
        <taxon>Pseudomonadota</taxon>
        <taxon>Alphaproteobacteria</taxon>
        <taxon>Hyphomicrobiales</taxon>
        <taxon>Phreatobacteraceae</taxon>
        <taxon>Phreatobacter</taxon>
    </lineage>
</organism>
<evidence type="ECO:0000256" key="3">
    <source>
        <dbReference type="ARBA" id="ARBA00022741"/>
    </source>
</evidence>
<dbReference type="RefSeq" id="WP_137101503.1">
    <property type="nucleotide sequence ID" value="NZ_CP039865.1"/>
</dbReference>
<dbReference type="Gene3D" id="3.40.50.300">
    <property type="entry name" value="P-loop containing nucleotide triphosphate hydrolases"/>
    <property type="match status" value="1"/>
</dbReference>
<dbReference type="PANTHER" id="PTHR46743">
    <property type="entry name" value="TEICHOIC ACIDS EXPORT ATP-BINDING PROTEIN TAGH"/>
    <property type="match status" value="1"/>
</dbReference>
<reference evidence="7 8" key="1">
    <citation type="submission" date="2019-04" db="EMBL/GenBank/DDBJ databases">
        <title>Phreatobacter aquaticus sp. nov.</title>
        <authorList>
            <person name="Choi A."/>
            <person name="Baek K."/>
        </authorList>
    </citation>
    <scope>NUCLEOTIDE SEQUENCE [LARGE SCALE GENOMIC DNA]</scope>
    <source>
        <strain evidence="7 8">NMCR1094</strain>
    </source>
</reference>
<dbReference type="InterPro" id="IPR017871">
    <property type="entry name" value="ABC_transporter-like_CS"/>
</dbReference>
<dbReference type="EMBL" id="CP039865">
    <property type="protein sequence ID" value="QCK88175.1"/>
    <property type="molecule type" value="Genomic_DNA"/>
</dbReference>
<dbReference type="InterPro" id="IPR003593">
    <property type="entry name" value="AAA+_ATPase"/>
</dbReference>
<dbReference type="SMART" id="SM00382">
    <property type="entry name" value="AAA"/>
    <property type="match status" value="1"/>
</dbReference>
<gene>
    <name evidence="7" type="ORF">E8L99_21625</name>
</gene>
<evidence type="ECO:0000259" key="6">
    <source>
        <dbReference type="PROSITE" id="PS50893"/>
    </source>
</evidence>
<dbReference type="InterPro" id="IPR027417">
    <property type="entry name" value="P-loop_NTPase"/>
</dbReference>
<feature type="region of interest" description="Disordered" evidence="5">
    <location>
        <begin position="259"/>
        <end position="293"/>
    </location>
</feature>
<name>A0A4D7QLT9_9HYPH</name>
<keyword evidence="2" id="KW-0813">Transport</keyword>
<evidence type="ECO:0000256" key="1">
    <source>
        <dbReference type="ARBA" id="ARBA00005417"/>
    </source>
</evidence>
<proteinExistence type="inferred from homology"/>
<dbReference type="Pfam" id="PF00005">
    <property type="entry name" value="ABC_tran"/>
    <property type="match status" value="1"/>
</dbReference>
<dbReference type="Gene3D" id="2.70.50.60">
    <property type="entry name" value="abc- transporter (atp binding component) like domain"/>
    <property type="match status" value="1"/>
</dbReference>
<dbReference type="GO" id="GO:0005524">
    <property type="term" value="F:ATP binding"/>
    <property type="evidence" value="ECO:0007669"/>
    <property type="project" value="UniProtKB-KW"/>
</dbReference>
<dbReference type="InterPro" id="IPR015860">
    <property type="entry name" value="ABC_transpr_TagH-like"/>
</dbReference>
<evidence type="ECO:0000256" key="5">
    <source>
        <dbReference type="SAM" id="MobiDB-lite"/>
    </source>
</evidence>
<evidence type="ECO:0000256" key="2">
    <source>
        <dbReference type="ARBA" id="ARBA00022448"/>
    </source>
</evidence>
<dbReference type="OrthoDB" id="9778870at2"/>
<dbReference type="CDD" id="cd03220">
    <property type="entry name" value="ABC_KpsT_Wzt"/>
    <property type="match status" value="1"/>
</dbReference>
<keyword evidence="3" id="KW-0547">Nucleotide-binding</keyword>
<accession>A0A4D7QLT9</accession>
<dbReference type="InterPro" id="IPR003439">
    <property type="entry name" value="ABC_transporter-like_ATP-bd"/>
</dbReference>
<dbReference type="SUPFAM" id="SSF52540">
    <property type="entry name" value="P-loop containing nucleoside triphosphate hydrolases"/>
    <property type="match status" value="1"/>
</dbReference>
<evidence type="ECO:0000313" key="7">
    <source>
        <dbReference type="EMBL" id="QCK88175.1"/>
    </source>
</evidence>
<dbReference type="InterPro" id="IPR029439">
    <property type="entry name" value="Wzt_C"/>
</dbReference>
<protein>
    <submittedName>
        <fullName evidence="7">ABC transporter ATP-binding protein</fullName>
    </submittedName>
</protein>
<keyword evidence="8" id="KW-1185">Reference proteome</keyword>
<dbReference type="Pfam" id="PF14524">
    <property type="entry name" value="Wzt_C"/>
    <property type="match status" value="1"/>
</dbReference>
<dbReference type="KEGG" id="paqt:E8L99_21625"/>
<feature type="domain" description="ABC transporter" evidence="6">
    <location>
        <begin position="27"/>
        <end position="248"/>
    </location>
</feature>
<keyword evidence="4 7" id="KW-0067">ATP-binding</keyword>
<dbReference type="PROSITE" id="PS50893">
    <property type="entry name" value="ABC_TRANSPORTER_2"/>
    <property type="match status" value="1"/>
</dbReference>
<comment type="similarity">
    <text evidence="1">Belongs to the ABC transporter superfamily.</text>
</comment>
<dbReference type="CDD" id="cd10147">
    <property type="entry name" value="Wzt_C-like"/>
    <property type="match status" value="1"/>
</dbReference>
<dbReference type="Proteomes" id="UP000298588">
    <property type="component" value="Chromosome"/>
</dbReference>
<dbReference type="GO" id="GO:0016887">
    <property type="term" value="F:ATP hydrolysis activity"/>
    <property type="evidence" value="ECO:0007669"/>
    <property type="project" value="InterPro"/>
</dbReference>
<dbReference type="GO" id="GO:0140359">
    <property type="term" value="F:ABC-type transporter activity"/>
    <property type="evidence" value="ECO:0007669"/>
    <property type="project" value="InterPro"/>
</dbReference>
<evidence type="ECO:0000313" key="8">
    <source>
        <dbReference type="Proteomes" id="UP000298588"/>
    </source>
</evidence>
<sequence length="437" mass="47706">MSSDVAIRVEGLTKSFRLFERPEHRLLELMSFGRVQRHRTFTALKDVSLEIRRGETVGIVGRNGCGKSTLLQVICGILQPTAGTVTTHGRIAALLELGAGFDGNFTGRENVYLNGAIHGCTRAEMDERFEAIAAFADIGEFLDRPVKTYSSGMFVRLAFATAVNVDPDILVVDEALAVGDEAFQRKCFARIEQIKERGATVLFVSHAAQTIIQLCDRAVLMAGGEKLMEGTPKAVVTTYQQLNAARPDQAAHLRSGLTRAQVKPKHQGQETEGATETGDHFDPTIESQSRTVTASSGVQITDVQLQTLDGRQVNRLVAGRRYLVTFTAQFTIDSDDVGIAMSIRTPNGTAIAGVSTQKSAVIRISIKAADYNIFNIEFDARLAPGSYFINVTVNSASLGTMGRITDALMFIINHEEDDMLIAPADLHFRLNNERANR</sequence>